<comment type="caution">
    <text evidence="2">The sequence shown here is derived from an EMBL/GenBank/DDBJ whole genome shotgun (WGS) entry which is preliminary data.</text>
</comment>
<dbReference type="Proteomes" id="UP000692954">
    <property type="component" value="Unassembled WGS sequence"/>
</dbReference>
<sequence>MNHIQQVFLQSIMKQQQQEKQQQVKQEENGQKQNIQYLQKQQLLSIIQQCQQQQQPIQQTSKSSTLIEVQNQVTSFFQKIILQKQTINLNNLLDQQLPYFLQIMGNLIIYGLENSPGEKEFVQEIISQYKSNPLKITMSCSLFQTIGLLFRSQLVYYDQSTKYLANFLLFRDDFCDIFFNTLYCYSITHGQTFSQQIGFTQLNQMIKKTQDDVWTAFIFKMLSQQQQKMTKDMFLLQFNQYTVSMNNFFTKSNLIMDLVAQSVKQTAKLHNDQIFQEYLLIMGSFKATTQDFLKKATQVFFEESNDLDLLQFSSNIIKIHKQMNCQILFILPMLFQLESQYLDHLVSNGVQDQQPVKNSSNYYLKMIEKLKDKCVYNGEEECNCKKCQCIRRNRNSAKESQKKKREALEKIGPLQDEYDKIQKKVKSLEKENQVITKLLLDVFRHPSLEKLASQFIEPLTKILADQESFNIDEC</sequence>
<protein>
    <recommendedName>
        <fullName evidence="4">BZIP domain-containing protein</fullName>
    </recommendedName>
</protein>
<evidence type="ECO:0000313" key="2">
    <source>
        <dbReference type="EMBL" id="CAD8102050.1"/>
    </source>
</evidence>
<dbReference type="OrthoDB" id="298552at2759"/>
<dbReference type="AlphaFoldDB" id="A0A8S1PFJ0"/>
<dbReference type="EMBL" id="CAJJDN010000077">
    <property type="protein sequence ID" value="CAD8102050.1"/>
    <property type="molecule type" value="Genomic_DNA"/>
</dbReference>
<gene>
    <name evidence="2" type="ORF">PSON_ATCC_30995.1.T0770059</name>
</gene>
<organism evidence="2 3">
    <name type="scientific">Paramecium sonneborni</name>
    <dbReference type="NCBI Taxonomy" id="65129"/>
    <lineage>
        <taxon>Eukaryota</taxon>
        <taxon>Sar</taxon>
        <taxon>Alveolata</taxon>
        <taxon>Ciliophora</taxon>
        <taxon>Intramacronucleata</taxon>
        <taxon>Oligohymenophorea</taxon>
        <taxon>Peniculida</taxon>
        <taxon>Parameciidae</taxon>
        <taxon>Paramecium</taxon>
    </lineage>
</organism>
<feature type="coiled-coil region" evidence="1">
    <location>
        <begin position="390"/>
        <end position="438"/>
    </location>
</feature>
<keyword evidence="1" id="KW-0175">Coiled coil</keyword>
<name>A0A8S1PFJ0_9CILI</name>
<accession>A0A8S1PFJ0</accession>
<keyword evidence="3" id="KW-1185">Reference proteome</keyword>
<reference evidence="2" key="1">
    <citation type="submission" date="2021-01" db="EMBL/GenBank/DDBJ databases">
        <authorList>
            <consortium name="Genoscope - CEA"/>
            <person name="William W."/>
        </authorList>
    </citation>
    <scope>NUCLEOTIDE SEQUENCE</scope>
</reference>
<evidence type="ECO:0008006" key="4">
    <source>
        <dbReference type="Google" id="ProtNLM"/>
    </source>
</evidence>
<proteinExistence type="predicted"/>
<evidence type="ECO:0000313" key="3">
    <source>
        <dbReference type="Proteomes" id="UP000692954"/>
    </source>
</evidence>
<evidence type="ECO:0000256" key="1">
    <source>
        <dbReference type="SAM" id="Coils"/>
    </source>
</evidence>